<organism evidence="4 5">
    <name type="scientific">Fibrella aestuarina BUZ 2</name>
    <dbReference type="NCBI Taxonomy" id="1166018"/>
    <lineage>
        <taxon>Bacteria</taxon>
        <taxon>Pseudomonadati</taxon>
        <taxon>Bacteroidota</taxon>
        <taxon>Cytophagia</taxon>
        <taxon>Cytophagales</taxon>
        <taxon>Spirosomataceae</taxon>
        <taxon>Fibrella</taxon>
    </lineage>
</organism>
<dbReference type="Gene3D" id="1.10.10.60">
    <property type="entry name" value="Homeodomain-like"/>
    <property type="match status" value="1"/>
</dbReference>
<keyword evidence="2" id="KW-0732">Signal</keyword>
<feature type="chain" id="PRO_5003630409" evidence="2">
    <location>
        <begin position="29"/>
        <end position="347"/>
    </location>
</feature>
<dbReference type="PANTHER" id="PTHR47894">
    <property type="entry name" value="HTH-TYPE TRANSCRIPTIONAL REGULATOR GADX"/>
    <property type="match status" value="1"/>
</dbReference>
<reference evidence="4 5" key="1">
    <citation type="journal article" date="2012" name="J. Bacteriol.">
        <title>Genome Sequence of Fibrella aestuarina BUZ 2T, a Filamentous Marine Bacterium.</title>
        <authorList>
            <person name="Filippini M."/>
            <person name="Qi W."/>
            <person name="Blom J."/>
            <person name="Goesmann A."/>
            <person name="Smits T.H."/>
            <person name="Bagheri H.C."/>
        </authorList>
    </citation>
    <scope>NUCLEOTIDE SEQUENCE [LARGE SCALE GENOMIC DNA]</scope>
    <source>
        <strain evidence="5">BUZ 2T</strain>
    </source>
</reference>
<dbReference type="PATRIC" id="fig|1166018.3.peg.4224"/>
<keyword evidence="1" id="KW-0238">DNA-binding</keyword>
<name>I0K8L9_9BACT</name>
<dbReference type="HOGENOM" id="CLU_798643_0_0_10"/>
<dbReference type="EMBL" id="HE796683">
    <property type="protein sequence ID" value="CCH00472.1"/>
    <property type="molecule type" value="Genomic_DNA"/>
</dbReference>
<dbReference type="Pfam" id="PF12625">
    <property type="entry name" value="Arabinose_bd"/>
    <property type="match status" value="1"/>
</dbReference>
<evidence type="ECO:0000259" key="3">
    <source>
        <dbReference type="Pfam" id="PF12625"/>
    </source>
</evidence>
<sequence>MMVILRQHSAPYAMMLSASHLLSLFDFAACKGLSVATLQRLLDTPDTDLHDPQGRVTAADYMRVWEAMIAQGNDPHLGLHFGYFLNLKGLGLIYQISLATSSIEQAMGLLSEYLASSFPVVSVQTAQSNAQVVISLHSPLPATPATQQLLDSVLILMAREIGLMIDGNVADMQLPYEQLDAYRRLCASPVTSSDGHRLRLDPGQLAGPINRRRLTNIEALLPLFLQLTSQPPAPNAPFAEQVRRMTLSLCAPELPQLDQVVAQFALSHRTFQRRLTDEGTSFRTIADQLKRQMAGHLERGKTLGTQDIAYILGYSASSAYLHAARKWRNQSNHRATKSPYQEAGAGL</sequence>
<protein>
    <submittedName>
        <fullName evidence="4">AraC family transcriptional regulator</fullName>
    </submittedName>
</protein>
<feature type="signal peptide" evidence="2">
    <location>
        <begin position="1"/>
        <end position="28"/>
    </location>
</feature>
<dbReference type="Proteomes" id="UP000011058">
    <property type="component" value="Chromosome"/>
</dbReference>
<gene>
    <name evidence="4" type="ORF">FAES_2463</name>
</gene>
<evidence type="ECO:0000256" key="1">
    <source>
        <dbReference type="ARBA" id="ARBA00023125"/>
    </source>
</evidence>
<feature type="domain" description="HTH-type transcriptional regulator AraC-type N-terminal" evidence="3">
    <location>
        <begin position="32"/>
        <end position="205"/>
    </location>
</feature>
<dbReference type="GO" id="GO:0005829">
    <property type="term" value="C:cytosol"/>
    <property type="evidence" value="ECO:0007669"/>
    <property type="project" value="TreeGrafter"/>
</dbReference>
<dbReference type="KEGG" id="fae:FAES_2463"/>
<dbReference type="GO" id="GO:0000976">
    <property type="term" value="F:transcription cis-regulatory region binding"/>
    <property type="evidence" value="ECO:0007669"/>
    <property type="project" value="TreeGrafter"/>
</dbReference>
<keyword evidence="5" id="KW-1185">Reference proteome</keyword>
<dbReference type="GO" id="GO:0003700">
    <property type="term" value="F:DNA-binding transcription factor activity"/>
    <property type="evidence" value="ECO:0007669"/>
    <property type="project" value="TreeGrafter"/>
</dbReference>
<dbReference type="PANTHER" id="PTHR47894:SF4">
    <property type="entry name" value="HTH-TYPE TRANSCRIPTIONAL REGULATOR GADX"/>
    <property type="match status" value="1"/>
</dbReference>
<accession>I0K8L9</accession>
<dbReference type="AlphaFoldDB" id="I0K8L9"/>
<evidence type="ECO:0000256" key="2">
    <source>
        <dbReference type="SAM" id="SignalP"/>
    </source>
</evidence>
<evidence type="ECO:0000313" key="4">
    <source>
        <dbReference type="EMBL" id="CCH00472.1"/>
    </source>
</evidence>
<proteinExistence type="predicted"/>
<dbReference type="eggNOG" id="COG2207">
    <property type="taxonomic scope" value="Bacteria"/>
</dbReference>
<dbReference type="InterPro" id="IPR032687">
    <property type="entry name" value="AraC-type_N"/>
</dbReference>
<evidence type="ECO:0000313" key="5">
    <source>
        <dbReference type="Proteomes" id="UP000011058"/>
    </source>
</evidence>